<dbReference type="Proteomes" id="UP000000503">
    <property type="component" value="Chromosome"/>
</dbReference>
<evidence type="ECO:0000313" key="2">
    <source>
        <dbReference type="EMBL" id="AEJ19862.1"/>
    </source>
</evidence>
<evidence type="ECO:0000313" key="3">
    <source>
        <dbReference type="Proteomes" id="UP000000503"/>
    </source>
</evidence>
<dbReference type="InterPro" id="IPR008949">
    <property type="entry name" value="Isoprenoid_synthase_dom_sf"/>
</dbReference>
<reference evidence="3" key="1">
    <citation type="journal article" date="2013" name="Stand. Genomic Sci.">
        <title>Genome sequence of the thermophilic fresh-water bacterium Spirochaeta caldaria type strain (H1(T)), reclassification of Spirochaeta caldaria, Spirochaeta stenostrepta, and Spirochaeta zuelzerae in the genus Treponema as Treponema caldaria comb. nov., Treponema stenostrepta comb. nov., and Treponema zuelzerae comb. nov., and emendation of the genus Treponema.</title>
        <authorList>
            <person name="Abt B."/>
            <person name="Goker M."/>
            <person name="Scheuner C."/>
            <person name="Han C."/>
            <person name="Lu M."/>
            <person name="Misra M."/>
            <person name="Lapidus A."/>
            <person name="Nolan M."/>
            <person name="Lucas S."/>
            <person name="Hammon N."/>
            <person name="Deshpande S."/>
            <person name="Cheng J.F."/>
            <person name="Tapia R."/>
            <person name="Goodwin L.A."/>
            <person name="Pitluck S."/>
            <person name="Liolios K."/>
            <person name="Pagani I."/>
            <person name="Ivanova N."/>
            <person name="Mavromatis K."/>
            <person name="Mikhailova N."/>
            <person name="Huntemann M."/>
            <person name="Pati A."/>
            <person name="Chen A."/>
            <person name="Palaniappan K."/>
            <person name="Land M."/>
            <person name="Hauser L."/>
            <person name="Jeffries C.D."/>
            <person name="Rohde M."/>
            <person name="Spring S."/>
            <person name="Gronow S."/>
            <person name="Detter J.C."/>
            <person name="Bristow J."/>
            <person name="Eisen J.A."/>
            <person name="Markowitz V."/>
            <person name="Hugenholtz P."/>
            <person name="Kyrpides N.C."/>
            <person name="Woyke T."/>
            <person name="Klenk H.P."/>
        </authorList>
    </citation>
    <scope>NUCLEOTIDE SEQUENCE</scope>
    <source>
        <strain evidence="3">ATCC 51460 / DSM 7334 / H1</strain>
    </source>
</reference>
<dbReference type="STRING" id="744872.Spica_1719"/>
<dbReference type="HOGENOM" id="CLU_037269_1_2_12"/>
<protein>
    <submittedName>
        <fullName evidence="2">Squalene/phytoene synthase</fullName>
    </submittedName>
</protein>
<dbReference type="KEGG" id="scd:Spica_1719"/>
<dbReference type="SFLD" id="SFLDS00005">
    <property type="entry name" value="Isoprenoid_Synthase_Type_I"/>
    <property type="match status" value="1"/>
</dbReference>
<dbReference type="SFLD" id="SFLDG01018">
    <property type="entry name" value="Squalene/Phytoene_Synthase_Lik"/>
    <property type="match status" value="1"/>
</dbReference>
<proteinExistence type="predicted"/>
<sequence length="307" mass="35304">MEASTVSKGSISPDELAAFQRATFQKGSKTYFNSSIFFPKQVRERVFTLYAFVRRADDFVDAQPQDREGFYRFRTYAEKALGIHLHQHETGLSVAGIETGLPAPEDQAVIEAYAELGRELGFDPAWTVAFLDAMEADLIKNRYDSLEECLSYMYGSAEVIGLFMSRCMDLPDRAYEAAQLLGRAMQYINFIRDVAEDRALGRRYLPLEGEVEDIVDPQWAFNHPERFSAWLVGHLNRYRQWQIGAVAGYRSIPYRYRLPIKTAADMYWWTAKTIEQNPLVVFQRKVKPGKGRILLQFFTNLFAGIRV</sequence>
<dbReference type="PANTHER" id="PTHR31480">
    <property type="entry name" value="BIFUNCTIONAL LYCOPENE CYCLASE/PHYTOENE SYNTHASE"/>
    <property type="match status" value="1"/>
</dbReference>
<dbReference type="InterPro" id="IPR002060">
    <property type="entry name" value="Squ/phyt_synthse"/>
</dbReference>
<dbReference type="RefSeq" id="WP_013969171.1">
    <property type="nucleotide sequence ID" value="NC_015732.1"/>
</dbReference>
<dbReference type="GO" id="GO:0016765">
    <property type="term" value="F:transferase activity, transferring alkyl or aryl (other than methyl) groups"/>
    <property type="evidence" value="ECO:0007669"/>
    <property type="project" value="InterPro"/>
</dbReference>
<evidence type="ECO:0000256" key="1">
    <source>
        <dbReference type="ARBA" id="ARBA00022679"/>
    </source>
</evidence>
<gene>
    <name evidence="2" type="ordered locus">Spica_1719</name>
</gene>
<dbReference type="InterPro" id="IPR019845">
    <property type="entry name" value="Squalene/phytoene_synthase_CS"/>
</dbReference>
<keyword evidence="3" id="KW-1185">Reference proteome</keyword>
<accession>F8F215</accession>
<dbReference type="SUPFAM" id="SSF48576">
    <property type="entry name" value="Terpenoid synthases"/>
    <property type="match status" value="1"/>
</dbReference>
<dbReference type="Gene3D" id="1.10.600.10">
    <property type="entry name" value="Farnesyl Diphosphate Synthase"/>
    <property type="match status" value="1"/>
</dbReference>
<keyword evidence="1" id="KW-0808">Transferase</keyword>
<dbReference type="eggNOG" id="COG1562">
    <property type="taxonomic scope" value="Bacteria"/>
</dbReference>
<dbReference type="GO" id="GO:0008299">
    <property type="term" value="P:isoprenoid biosynthetic process"/>
    <property type="evidence" value="ECO:0007669"/>
    <property type="project" value="UniProtKB-ARBA"/>
</dbReference>
<organism evidence="2 3">
    <name type="scientific">Gracilinema caldarium (strain ATCC 51460 / DSM 7334 / H1)</name>
    <name type="common">Treponema caldarium</name>
    <dbReference type="NCBI Taxonomy" id="744872"/>
    <lineage>
        <taxon>Bacteria</taxon>
        <taxon>Pseudomonadati</taxon>
        <taxon>Spirochaetota</taxon>
        <taxon>Spirochaetia</taxon>
        <taxon>Spirochaetales</taxon>
        <taxon>Breznakiellaceae</taxon>
        <taxon>Gracilinema</taxon>
    </lineage>
</organism>
<dbReference type="Pfam" id="PF00494">
    <property type="entry name" value="SQS_PSY"/>
    <property type="match status" value="1"/>
</dbReference>
<dbReference type="EMBL" id="CP002868">
    <property type="protein sequence ID" value="AEJ19862.1"/>
    <property type="molecule type" value="Genomic_DNA"/>
</dbReference>
<name>F8F215_GRAC1</name>
<dbReference type="AlphaFoldDB" id="F8F215"/>
<dbReference type="PROSITE" id="PS01045">
    <property type="entry name" value="SQUALEN_PHYTOEN_SYN_2"/>
    <property type="match status" value="1"/>
</dbReference>